<dbReference type="Gene3D" id="1.10.10.10">
    <property type="entry name" value="Winged helix-like DNA-binding domain superfamily/Winged helix DNA-binding domain"/>
    <property type="match status" value="1"/>
</dbReference>
<proteinExistence type="predicted"/>
<evidence type="ECO:0000313" key="1">
    <source>
        <dbReference type="EMBL" id="CAG8550996.1"/>
    </source>
</evidence>
<dbReference type="OrthoDB" id="2254641at2759"/>
<organism evidence="1 2">
    <name type="scientific">Diversispora eburnea</name>
    <dbReference type="NCBI Taxonomy" id="1213867"/>
    <lineage>
        <taxon>Eukaryota</taxon>
        <taxon>Fungi</taxon>
        <taxon>Fungi incertae sedis</taxon>
        <taxon>Mucoromycota</taxon>
        <taxon>Glomeromycotina</taxon>
        <taxon>Glomeromycetes</taxon>
        <taxon>Diversisporales</taxon>
        <taxon>Diversisporaceae</taxon>
        <taxon>Diversispora</taxon>
    </lineage>
</organism>
<evidence type="ECO:0000313" key="2">
    <source>
        <dbReference type="Proteomes" id="UP000789706"/>
    </source>
</evidence>
<gene>
    <name evidence="1" type="ORF">DEBURN_LOCUS7097</name>
</gene>
<dbReference type="Proteomes" id="UP000789706">
    <property type="component" value="Unassembled WGS sequence"/>
</dbReference>
<accession>A0A9N9FPJ5</accession>
<reference evidence="1" key="1">
    <citation type="submission" date="2021-06" db="EMBL/GenBank/DDBJ databases">
        <authorList>
            <person name="Kallberg Y."/>
            <person name="Tangrot J."/>
            <person name="Rosling A."/>
        </authorList>
    </citation>
    <scope>NUCLEOTIDE SEQUENCE</scope>
    <source>
        <strain evidence="1">AZ414A</strain>
    </source>
</reference>
<comment type="caution">
    <text evidence="1">The sequence shown here is derived from an EMBL/GenBank/DDBJ whole genome shotgun (WGS) entry which is preliminary data.</text>
</comment>
<protein>
    <submittedName>
        <fullName evidence="1">6146_t:CDS:1</fullName>
    </submittedName>
</protein>
<name>A0A9N9FPJ5_9GLOM</name>
<sequence>MNRTAIDELINEGQLYNTADDNHVQITVNKSAKFIPSLLTITLENKGQFPIPNITCILIFEKKYLEKQVIFEIECIESVSQEIMKPKSFTLNSQTQIIEKILLAPSELHQCEKRIHVGPKLFDEPLSYITVDLSPFILRKLWNIHPSIGLHDGLIFELIWTVIPSAVTQTQSGLSNVEMTIERNA</sequence>
<dbReference type="InterPro" id="IPR036388">
    <property type="entry name" value="WH-like_DNA-bd_sf"/>
</dbReference>
<dbReference type="EMBL" id="CAJVPK010000812">
    <property type="protein sequence ID" value="CAG8550996.1"/>
    <property type="molecule type" value="Genomic_DNA"/>
</dbReference>
<keyword evidence="2" id="KW-1185">Reference proteome</keyword>
<dbReference type="AlphaFoldDB" id="A0A9N9FPJ5"/>